<gene>
    <name evidence="2" type="ORF">GGQ89_000686</name>
    <name evidence="3" type="ORF">JYA60_11260</name>
</gene>
<protein>
    <submittedName>
        <fullName evidence="3">Uncharacterized protein</fullName>
    </submittedName>
</protein>
<evidence type="ECO:0000313" key="3">
    <source>
        <dbReference type="EMBL" id="MBN3558803.1"/>
    </source>
</evidence>
<evidence type="ECO:0000313" key="4">
    <source>
        <dbReference type="Proteomes" id="UP000584663"/>
    </source>
</evidence>
<sequence length="93" mass="10164">MGFANGLLNAVIICTLAYWLIGRVFGVTEPRLPAILFALGLTLGRFEHAADMAGHPIGRLVGDGLGFVLIRYLWWRRPAARDDATERAERAGA</sequence>
<reference evidence="2 4" key="1">
    <citation type="submission" date="2020-08" db="EMBL/GenBank/DDBJ databases">
        <title>Genomic Encyclopedia of Type Strains, Phase IV (KMG-IV): sequencing the most valuable type-strain genomes for metagenomic binning, comparative biology and taxonomic classification.</title>
        <authorList>
            <person name="Goeker M."/>
        </authorList>
    </citation>
    <scope>NUCLEOTIDE SEQUENCE [LARGE SCALE GENOMIC DNA]</scope>
    <source>
        <strain evidence="2 4">DSM 14562</strain>
    </source>
</reference>
<proteinExistence type="predicted"/>
<feature type="transmembrane region" description="Helical" evidence="1">
    <location>
        <begin position="56"/>
        <end position="74"/>
    </location>
</feature>
<keyword evidence="4" id="KW-1185">Reference proteome</keyword>
<evidence type="ECO:0000313" key="2">
    <source>
        <dbReference type="EMBL" id="MBB4608484.1"/>
    </source>
</evidence>
<comment type="caution">
    <text evidence="3">The sequence shown here is derived from an EMBL/GenBank/DDBJ whole genome shotgun (WGS) entry which is preliminary data.</text>
</comment>
<keyword evidence="1" id="KW-1133">Transmembrane helix</keyword>
<evidence type="ECO:0000256" key="1">
    <source>
        <dbReference type="SAM" id="Phobius"/>
    </source>
</evidence>
<dbReference type="Proteomes" id="UP000704529">
    <property type="component" value="Unassembled WGS sequence"/>
</dbReference>
<organism evidence="3 5">
    <name type="scientific">Sphingomonas yabuuchiae</name>
    <dbReference type="NCBI Taxonomy" id="172044"/>
    <lineage>
        <taxon>Bacteria</taxon>
        <taxon>Pseudomonadati</taxon>
        <taxon>Pseudomonadota</taxon>
        <taxon>Alphaproteobacteria</taxon>
        <taxon>Sphingomonadales</taxon>
        <taxon>Sphingomonadaceae</taxon>
        <taxon>Sphingomonas</taxon>
    </lineage>
</organism>
<feature type="transmembrane region" description="Helical" evidence="1">
    <location>
        <begin position="6"/>
        <end position="25"/>
    </location>
</feature>
<dbReference type="Proteomes" id="UP000584663">
    <property type="component" value="Unassembled WGS sequence"/>
</dbReference>
<dbReference type="EMBL" id="JACHNX010000002">
    <property type="protein sequence ID" value="MBB4608484.1"/>
    <property type="molecule type" value="Genomic_DNA"/>
</dbReference>
<dbReference type="EMBL" id="JAFHKU010000131">
    <property type="protein sequence ID" value="MBN3558803.1"/>
    <property type="molecule type" value="Genomic_DNA"/>
</dbReference>
<dbReference type="RefSeq" id="WP_184104117.1">
    <property type="nucleotide sequence ID" value="NZ_JACHNX010000002.1"/>
</dbReference>
<evidence type="ECO:0000313" key="5">
    <source>
        <dbReference type="Proteomes" id="UP000704529"/>
    </source>
</evidence>
<name>A0AA41A2A9_9SPHN</name>
<keyword evidence="1" id="KW-0812">Transmembrane</keyword>
<reference evidence="3" key="2">
    <citation type="submission" date="2021-01" db="EMBL/GenBank/DDBJ databases">
        <title>Genome Sequencing of Type Strains.</title>
        <authorList>
            <person name="Lemaire J.F."/>
            <person name="Inderbitzin P."/>
            <person name="Collins S.B."/>
            <person name="Wespe N."/>
            <person name="Knight-Connoni V."/>
        </authorList>
    </citation>
    <scope>NUCLEOTIDE SEQUENCE</scope>
    <source>
        <strain evidence="3">DSM 14562</strain>
    </source>
</reference>
<dbReference type="AlphaFoldDB" id="A0AA41A2A9"/>
<accession>A0AA41A2A9</accession>
<keyword evidence="1" id="KW-0472">Membrane</keyword>